<gene>
    <name evidence="2" type="ORF">SAMN04488588_1801</name>
</gene>
<dbReference type="RefSeq" id="WP_091405008.1">
    <property type="nucleotide sequence ID" value="NZ_FMYV01000007.1"/>
</dbReference>
<protein>
    <submittedName>
        <fullName evidence="2">Uncharacterized protein</fullName>
    </submittedName>
</protein>
<dbReference type="PANTHER" id="PTHR35146">
    <property type="entry name" value="UPF0178 PROTEIN YAII"/>
    <property type="match status" value="1"/>
</dbReference>
<comment type="similarity">
    <text evidence="1">Belongs to the UPF0178 family.</text>
</comment>
<dbReference type="AlphaFoldDB" id="A0A1G6PF65"/>
<dbReference type="PANTHER" id="PTHR35146:SF1">
    <property type="entry name" value="UPF0178 PROTEIN YAII"/>
    <property type="match status" value="1"/>
</dbReference>
<proteinExistence type="inferred from homology"/>
<organism evidence="2 3">
    <name type="scientific">Geotoga petraea</name>
    <dbReference type="NCBI Taxonomy" id="28234"/>
    <lineage>
        <taxon>Bacteria</taxon>
        <taxon>Thermotogati</taxon>
        <taxon>Thermotogota</taxon>
        <taxon>Thermotogae</taxon>
        <taxon>Petrotogales</taxon>
        <taxon>Petrotogaceae</taxon>
        <taxon>Geotoga</taxon>
    </lineage>
</organism>
<accession>A0A1G6PF65</accession>
<keyword evidence="3" id="KW-1185">Reference proteome</keyword>
<evidence type="ECO:0000313" key="3">
    <source>
        <dbReference type="Proteomes" id="UP000199322"/>
    </source>
</evidence>
<dbReference type="EMBL" id="FMYV01000007">
    <property type="protein sequence ID" value="SDC77995.1"/>
    <property type="molecule type" value="Genomic_DNA"/>
</dbReference>
<dbReference type="STRING" id="28234.SAMN04488588_1801"/>
<dbReference type="InterPro" id="IPR003791">
    <property type="entry name" value="UPF0178"/>
</dbReference>
<dbReference type="NCBIfam" id="NF001095">
    <property type="entry name" value="PRK00124.1"/>
    <property type="match status" value="1"/>
</dbReference>
<evidence type="ECO:0000256" key="1">
    <source>
        <dbReference type="ARBA" id="ARBA00008522"/>
    </source>
</evidence>
<dbReference type="Pfam" id="PF02639">
    <property type="entry name" value="DUF188"/>
    <property type="match status" value="1"/>
</dbReference>
<name>A0A1G6PF65_9BACT</name>
<sequence>MKILVDADACPVKDIIIKIAKENNLKVLMFIDESHVLKSDYAEVIQVAKGPDVADFRLVNQVEDGDVVVSSDYGLASMALAKKARVITFNGKILNEYNIDALMMQRHMVKKNVRAGKRVRGPKKRTSVDDAHFEKNFKILINS</sequence>
<reference evidence="2 3" key="1">
    <citation type="submission" date="2016-10" db="EMBL/GenBank/DDBJ databases">
        <authorList>
            <person name="de Groot N.N."/>
        </authorList>
    </citation>
    <scope>NUCLEOTIDE SEQUENCE [LARGE SCALE GENOMIC DNA]</scope>
    <source>
        <strain evidence="2 3">WG14</strain>
    </source>
</reference>
<dbReference type="Proteomes" id="UP000199322">
    <property type="component" value="Unassembled WGS sequence"/>
</dbReference>
<evidence type="ECO:0000313" key="2">
    <source>
        <dbReference type="EMBL" id="SDC77995.1"/>
    </source>
</evidence>